<sequence>MLRTTLETKMETPAAPIGEMNSAALEGPRPSVIAIVYSSRKFFRTSDILSILRYGPVSVRTGGQDGT</sequence>
<gene>
    <name evidence="1" type="ORF">L798_06315</name>
</gene>
<dbReference type="AlphaFoldDB" id="A0A067RKG6"/>
<dbReference type="EMBL" id="KK852420">
    <property type="protein sequence ID" value="KDR24312.1"/>
    <property type="molecule type" value="Genomic_DNA"/>
</dbReference>
<keyword evidence="2" id="KW-1185">Reference proteome</keyword>
<evidence type="ECO:0000313" key="1">
    <source>
        <dbReference type="EMBL" id="KDR24312.1"/>
    </source>
</evidence>
<reference evidence="1 2" key="1">
    <citation type="journal article" date="2014" name="Nat. Commun.">
        <title>Molecular traces of alternative social organization in a termite genome.</title>
        <authorList>
            <person name="Terrapon N."/>
            <person name="Li C."/>
            <person name="Robertson H.M."/>
            <person name="Ji L."/>
            <person name="Meng X."/>
            <person name="Booth W."/>
            <person name="Chen Z."/>
            <person name="Childers C.P."/>
            <person name="Glastad K.M."/>
            <person name="Gokhale K."/>
            <person name="Gowin J."/>
            <person name="Gronenberg W."/>
            <person name="Hermansen R.A."/>
            <person name="Hu H."/>
            <person name="Hunt B.G."/>
            <person name="Huylmans A.K."/>
            <person name="Khalil S.M."/>
            <person name="Mitchell R.D."/>
            <person name="Munoz-Torres M.C."/>
            <person name="Mustard J.A."/>
            <person name="Pan H."/>
            <person name="Reese J.T."/>
            <person name="Scharf M.E."/>
            <person name="Sun F."/>
            <person name="Vogel H."/>
            <person name="Xiao J."/>
            <person name="Yang W."/>
            <person name="Yang Z."/>
            <person name="Yang Z."/>
            <person name="Zhou J."/>
            <person name="Zhu J."/>
            <person name="Brent C.S."/>
            <person name="Elsik C.G."/>
            <person name="Goodisman M.A."/>
            <person name="Liberles D.A."/>
            <person name="Roe R.M."/>
            <person name="Vargo E.L."/>
            <person name="Vilcinskas A."/>
            <person name="Wang J."/>
            <person name="Bornberg-Bauer E."/>
            <person name="Korb J."/>
            <person name="Zhang G."/>
            <person name="Liebig J."/>
        </authorList>
    </citation>
    <scope>NUCLEOTIDE SEQUENCE [LARGE SCALE GENOMIC DNA]</scope>
    <source>
        <tissue evidence="1">Whole organism</tissue>
    </source>
</reference>
<accession>A0A067RKG6</accession>
<evidence type="ECO:0000313" key="2">
    <source>
        <dbReference type="Proteomes" id="UP000027135"/>
    </source>
</evidence>
<dbReference type="Proteomes" id="UP000027135">
    <property type="component" value="Unassembled WGS sequence"/>
</dbReference>
<protein>
    <submittedName>
        <fullName evidence="1">Uncharacterized protein</fullName>
    </submittedName>
</protein>
<proteinExistence type="predicted"/>
<name>A0A067RKG6_ZOONE</name>
<dbReference type="InParanoid" id="A0A067RKG6"/>
<organism evidence="1 2">
    <name type="scientific">Zootermopsis nevadensis</name>
    <name type="common">Dampwood termite</name>
    <dbReference type="NCBI Taxonomy" id="136037"/>
    <lineage>
        <taxon>Eukaryota</taxon>
        <taxon>Metazoa</taxon>
        <taxon>Ecdysozoa</taxon>
        <taxon>Arthropoda</taxon>
        <taxon>Hexapoda</taxon>
        <taxon>Insecta</taxon>
        <taxon>Pterygota</taxon>
        <taxon>Neoptera</taxon>
        <taxon>Polyneoptera</taxon>
        <taxon>Dictyoptera</taxon>
        <taxon>Blattodea</taxon>
        <taxon>Blattoidea</taxon>
        <taxon>Termitoidae</taxon>
        <taxon>Termopsidae</taxon>
        <taxon>Zootermopsis</taxon>
    </lineage>
</organism>